<dbReference type="NCBIfam" id="NF047752">
    <property type="entry name" value="MntA_antitoxin"/>
    <property type="match status" value="1"/>
</dbReference>
<dbReference type="Gene3D" id="3.30.460.10">
    <property type="entry name" value="Beta Polymerase, domain 2"/>
    <property type="match status" value="1"/>
</dbReference>
<dbReference type="SUPFAM" id="SSF81301">
    <property type="entry name" value="Nucleotidyltransferase"/>
    <property type="match status" value="1"/>
</dbReference>
<name>K4LEE5_THEPS</name>
<dbReference type="Proteomes" id="UP000000467">
    <property type="component" value="Chromosome"/>
</dbReference>
<dbReference type="KEGG" id="tpz:Tph_c00810"/>
<reference evidence="2 3" key="1">
    <citation type="journal article" date="2012" name="BMC Genomics">
        <title>Genome-guided analysis of physiological and morphological traits of the fermentative acetate oxidizer Thermacetogenium phaeum.</title>
        <authorList>
            <person name="Oehler D."/>
            <person name="Poehlein A."/>
            <person name="Leimbach A."/>
            <person name="Muller N."/>
            <person name="Daniel R."/>
            <person name="Gottschalk G."/>
            <person name="Schink B."/>
        </authorList>
    </citation>
    <scope>NUCLEOTIDE SEQUENCE [LARGE SCALE GENOMIC DNA]</scope>
    <source>
        <strain evidence="3">ATCC BAA-254 / DSM 26808 / PB</strain>
    </source>
</reference>
<accession>K4LEE5</accession>
<dbReference type="OrthoDB" id="1716545at2"/>
<feature type="domain" description="Polymerase beta nucleotidyltransferase" evidence="1">
    <location>
        <begin position="8"/>
        <end position="103"/>
    </location>
</feature>
<dbReference type="PANTHER" id="PTHR43852:SF4">
    <property type="entry name" value="NUCLEOTIDYLTRANSFERASE"/>
    <property type="match status" value="1"/>
</dbReference>
<evidence type="ECO:0000313" key="3">
    <source>
        <dbReference type="Proteomes" id="UP000000467"/>
    </source>
</evidence>
<keyword evidence="3" id="KW-1185">Reference proteome</keyword>
<evidence type="ECO:0000259" key="1">
    <source>
        <dbReference type="Pfam" id="PF18765"/>
    </source>
</evidence>
<gene>
    <name evidence="2" type="ordered locus">Tph_c00810</name>
</gene>
<dbReference type="InterPro" id="IPR043519">
    <property type="entry name" value="NT_sf"/>
</dbReference>
<organism evidence="2 3">
    <name type="scientific">Thermacetogenium phaeum (strain ATCC BAA-254 / DSM 26808 / PB)</name>
    <dbReference type="NCBI Taxonomy" id="1089553"/>
    <lineage>
        <taxon>Bacteria</taxon>
        <taxon>Bacillati</taxon>
        <taxon>Bacillota</taxon>
        <taxon>Clostridia</taxon>
        <taxon>Thermoanaerobacterales</taxon>
        <taxon>Thermoanaerobacteraceae</taxon>
        <taxon>Thermacetogenium</taxon>
    </lineage>
</organism>
<dbReference type="STRING" id="1089553.Tph_c00810"/>
<dbReference type="PANTHER" id="PTHR43852">
    <property type="entry name" value="NUCLEOTIDYLTRANSFERASE"/>
    <property type="match status" value="1"/>
</dbReference>
<dbReference type="InterPro" id="IPR041633">
    <property type="entry name" value="Polbeta"/>
</dbReference>
<dbReference type="EMBL" id="CP003732">
    <property type="protein sequence ID" value="AFV10330.1"/>
    <property type="molecule type" value="Genomic_DNA"/>
</dbReference>
<dbReference type="HOGENOM" id="CLU_130257_1_2_9"/>
<dbReference type="AlphaFoldDB" id="K4LEE5"/>
<protein>
    <recommendedName>
        <fullName evidence="1">Polymerase beta nucleotidyltransferase domain-containing protein</fullName>
    </recommendedName>
</protein>
<dbReference type="eggNOG" id="COG1669">
    <property type="taxonomic scope" value="Bacteria"/>
</dbReference>
<dbReference type="CDD" id="cd05403">
    <property type="entry name" value="NT_KNTase_like"/>
    <property type="match status" value="1"/>
</dbReference>
<dbReference type="InterPro" id="IPR052930">
    <property type="entry name" value="TA_antitoxin_MntA"/>
</dbReference>
<evidence type="ECO:0000313" key="2">
    <source>
        <dbReference type="EMBL" id="AFV10330.1"/>
    </source>
</evidence>
<dbReference type="RefSeq" id="WP_015049250.1">
    <property type="nucleotide sequence ID" value="NC_018870.1"/>
</dbReference>
<dbReference type="Pfam" id="PF18765">
    <property type="entry name" value="Polbeta"/>
    <property type="match status" value="1"/>
</dbReference>
<proteinExistence type="predicted"/>
<sequence>MDIQSLCQKLSPVFESYGVSCCYLFGSRAGENYYHDSDIDLAVVFDNYSPEKHNLNLEIEIQDTVSEILAPLEVDLLFLQKAPIYLRFTVIKNGKVIYCSNEDFRTDFEDITIRDYLDFKPVLDMYYREMAEELIEKNGGRI</sequence>